<feature type="domain" description="Apple" evidence="2">
    <location>
        <begin position="165"/>
        <end position="206"/>
    </location>
</feature>
<feature type="non-terminal residue" evidence="3">
    <location>
        <position position="790"/>
    </location>
</feature>
<feature type="compositionally biased region" description="Polar residues" evidence="1">
    <location>
        <begin position="726"/>
        <end position="735"/>
    </location>
</feature>
<sequence length="790" mass="78698">LPTTTASSTSSSSAGAASSSSVPASSLGISGSFTTITAALSSTSSSSSSSTNTQIPITPSAYSTFSPGSSYSATATYVSQEAPAPACTQPACPNVNNVTCTDADGKAYSHQCDTGVSGGTVIVMANTDNSRRDAELMMFDDMMMTMYSEEDAEVGLKKRQTDAQQAQFQQCQLQCDSVSYCRAVAYNTTDSTCHMFAQISGTGYAPGVLFAERAPAQDASSSASTGGAITSTIYSTDITTVTSCPPDVVSCPASSTVVSTSLVPVSVTVSSSTATATAANYSSYCGGYYEDAQTPPNNYSVDCTSDYVNASITTVTSVRDLYVCVNTCSQVSGCLAATWLQNTLECRLHNANDLSSTTPFAPGVVGYRATRLTSPNGPLTITIYSTDISTVTSCAPDVTSCPARSTVVSTTLIPISVSVVSSTAAASSTSSTAAAASSTSSAAVAVSSSSSAPAFVTSTIYSTALSTVISSSSTLISTTLIPVGTSVITENSSSAAASSISSSAVGVVTSTIYSTALSTITSSSSTVVSTSLVPISVTISTVSLPSATSSSAVGVVTSTIYSTDITTITSCSPGVVSCPASSTVVSTSLVPISVSVSTVYTEFSTSWYSTWSGTPFSTASSTAYSSAYSSGFSSAFSSAYSSAYSSAFSSAFSTANSMAFSSAASMATSFAASSAASFAASSAASSVASSAASSAASSFASSAVSSGAASYASSTAGSGVASTFTPSGATDSRSGSVMPPTSTSTYYTGPITITVRPSTCPALQTLTTTVFTTGYVSSCAPDVVCSSSGM</sequence>
<gene>
    <name evidence="3" type="ORF">KCU76_g5213</name>
</gene>
<evidence type="ECO:0000313" key="4">
    <source>
        <dbReference type="Proteomes" id="UP000779574"/>
    </source>
</evidence>
<accession>A0A9P8EP55</accession>
<dbReference type="Proteomes" id="UP000779574">
    <property type="component" value="Unassembled WGS sequence"/>
</dbReference>
<feature type="region of interest" description="Disordered" evidence="1">
    <location>
        <begin position="715"/>
        <end position="741"/>
    </location>
</feature>
<dbReference type="EMBL" id="JAHFXF010000161">
    <property type="protein sequence ID" value="KAG9694471.1"/>
    <property type="molecule type" value="Genomic_DNA"/>
</dbReference>
<reference evidence="3" key="1">
    <citation type="journal article" date="2021" name="J Fungi (Basel)">
        <title>Virulence traits and population genomics of the black yeast Aureobasidium melanogenum.</title>
        <authorList>
            <person name="Cernosa A."/>
            <person name="Sun X."/>
            <person name="Gostincar C."/>
            <person name="Fang C."/>
            <person name="Gunde-Cimerman N."/>
            <person name="Song Z."/>
        </authorList>
    </citation>
    <scope>NUCLEOTIDE SEQUENCE</scope>
    <source>
        <strain evidence="3">EXF-9911</strain>
    </source>
</reference>
<name>A0A9P8EP55_AURME</name>
<evidence type="ECO:0000313" key="3">
    <source>
        <dbReference type="EMBL" id="KAG9694471.1"/>
    </source>
</evidence>
<protein>
    <recommendedName>
        <fullName evidence="2">Apple domain-containing protein</fullName>
    </recommendedName>
</protein>
<feature type="compositionally biased region" description="Low complexity" evidence="1">
    <location>
        <begin position="715"/>
        <end position="725"/>
    </location>
</feature>
<feature type="domain" description="Apple" evidence="2">
    <location>
        <begin position="307"/>
        <end position="357"/>
    </location>
</feature>
<proteinExistence type="predicted"/>
<evidence type="ECO:0000256" key="1">
    <source>
        <dbReference type="SAM" id="MobiDB-lite"/>
    </source>
</evidence>
<reference evidence="3" key="2">
    <citation type="submission" date="2021-08" db="EMBL/GenBank/DDBJ databases">
        <authorList>
            <person name="Gostincar C."/>
            <person name="Sun X."/>
            <person name="Song Z."/>
            <person name="Gunde-Cimerman N."/>
        </authorList>
    </citation>
    <scope>NUCLEOTIDE SEQUENCE</scope>
    <source>
        <strain evidence="3">EXF-9911</strain>
    </source>
</reference>
<dbReference type="InterPro" id="IPR003609">
    <property type="entry name" value="Pan_app"/>
</dbReference>
<dbReference type="AlphaFoldDB" id="A0A9P8EP55"/>
<dbReference type="Pfam" id="PF00024">
    <property type="entry name" value="PAN_1"/>
    <property type="match status" value="2"/>
</dbReference>
<dbReference type="OrthoDB" id="3565477at2759"/>
<feature type="non-terminal residue" evidence="3">
    <location>
        <position position="1"/>
    </location>
</feature>
<feature type="region of interest" description="Disordered" evidence="1">
    <location>
        <begin position="1"/>
        <end position="25"/>
    </location>
</feature>
<evidence type="ECO:0000259" key="2">
    <source>
        <dbReference type="Pfam" id="PF00024"/>
    </source>
</evidence>
<comment type="caution">
    <text evidence="3">The sequence shown here is derived from an EMBL/GenBank/DDBJ whole genome shotgun (WGS) entry which is preliminary data.</text>
</comment>
<dbReference type="Gene3D" id="3.50.4.10">
    <property type="entry name" value="Hepatocyte Growth Factor"/>
    <property type="match status" value="1"/>
</dbReference>
<organism evidence="3 4">
    <name type="scientific">Aureobasidium melanogenum</name>
    <name type="common">Aureobasidium pullulans var. melanogenum</name>
    <dbReference type="NCBI Taxonomy" id="46634"/>
    <lineage>
        <taxon>Eukaryota</taxon>
        <taxon>Fungi</taxon>
        <taxon>Dikarya</taxon>
        <taxon>Ascomycota</taxon>
        <taxon>Pezizomycotina</taxon>
        <taxon>Dothideomycetes</taxon>
        <taxon>Dothideomycetidae</taxon>
        <taxon>Dothideales</taxon>
        <taxon>Saccotheciaceae</taxon>
        <taxon>Aureobasidium</taxon>
    </lineage>
</organism>